<dbReference type="AlphaFoldDB" id="A0A515DEV8"/>
<dbReference type="EMBL" id="CP035503">
    <property type="protein sequence ID" value="QDL38948.1"/>
    <property type="molecule type" value="Genomic_DNA"/>
</dbReference>
<dbReference type="InterPro" id="IPR005119">
    <property type="entry name" value="LysR_subst-bd"/>
</dbReference>
<dbReference type="RefSeq" id="WP_142820384.1">
    <property type="nucleotide sequence ID" value="NZ_CP035503.1"/>
</dbReference>
<dbReference type="GO" id="GO:0003677">
    <property type="term" value="F:DNA binding"/>
    <property type="evidence" value="ECO:0007669"/>
    <property type="project" value="UniProtKB-KW"/>
</dbReference>
<dbReference type="FunFam" id="1.10.10.10:FF:000001">
    <property type="entry name" value="LysR family transcriptional regulator"/>
    <property type="match status" value="1"/>
</dbReference>
<evidence type="ECO:0000256" key="1">
    <source>
        <dbReference type="ARBA" id="ARBA00009437"/>
    </source>
</evidence>
<organism evidence="6 7">
    <name type="scientific">Rhodoferax sediminis</name>
    <dbReference type="NCBI Taxonomy" id="2509614"/>
    <lineage>
        <taxon>Bacteria</taxon>
        <taxon>Pseudomonadati</taxon>
        <taxon>Pseudomonadota</taxon>
        <taxon>Betaproteobacteria</taxon>
        <taxon>Burkholderiales</taxon>
        <taxon>Comamonadaceae</taxon>
        <taxon>Rhodoferax</taxon>
    </lineage>
</organism>
<dbReference type="Gene3D" id="3.40.190.290">
    <property type="match status" value="1"/>
</dbReference>
<dbReference type="Gene3D" id="1.10.10.10">
    <property type="entry name" value="Winged helix-like DNA-binding domain superfamily/Winged helix DNA-binding domain"/>
    <property type="match status" value="1"/>
</dbReference>
<dbReference type="InterPro" id="IPR036390">
    <property type="entry name" value="WH_DNA-bd_sf"/>
</dbReference>
<keyword evidence="7" id="KW-1185">Reference proteome</keyword>
<dbReference type="InterPro" id="IPR000847">
    <property type="entry name" value="LysR_HTH_N"/>
</dbReference>
<dbReference type="Pfam" id="PF00126">
    <property type="entry name" value="HTH_1"/>
    <property type="match status" value="1"/>
</dbReference>
<accession>A0A515DEV8</accession>
<dbReference type="PANTHER" id="PTHR30537">
    <property type="entry name" value="HTH-TYPE TRANSCRIPTIONAL REGULATOR"/>
    <property type="match status" value="1"/>
</dbReference>
<dbReference type="KEGG" id="rhf:EUB48_17855"/>
<dbReference type="InterPro" id="IPR036388">
    <property type="entry name" value="WH-like_DNA-bd_sf"/>
</dbReference>
<dbReference type="PANTHER" id="PTHR30537:SF5">
    <property type="entry name" value="HTH-TYPE TRANSCRIPTIONAL ACTIVATOR TTDR-RELATED"/>
    <property type="match status" value="1"/>
</dbReference>
<evidence type="ECO:0000313" key="7">
    <source>
        <dbReference type="Proteomes" id="UP000316798"/>
    </source>
</evidence>
<dbReference type="Proteomes" id="UP000316798">
    <property type="component" value="Chromosome"/>
</dbReference>
<name>A0A515DEV8_9BURK</name>
<protein>
    <submittedName>
        <fullName evidence="6">LysR family transcriptional regulator</fullName>
    </submittedName>
</protein>
<sequence length="316" mass="35203">MDRLLSMRVFQQVVDQEGFAAAARSLGMSAAAVTRLITDLEQHLGTRLLQRTTRKLSLTDAGQSYLTRVRNILSAVDEAEASTREQTDEMAGLLRVHTQPVMAVYILAPLVTEFRRRYPKVVLDITVDSVAMPPIEDFDLTILGAGAHYDANVVARPVIVSEGLLCASTDYLRRAGTPREPEDLQHHACLRLRQTGDRQREWRLINPQEADREVNVEVTPALVANHTDTLLRAMLDGAGISAQPLDLVANYLRDGQLQRVLAPWITGRFTLYAALPSRKYVPARARAFMEFLIEQTRLKAAQAEQSRPAESVEPAP</sequence>
<reference evidence="6 7" key="1">
    <citation type="submission" date="2019-01" db="EMBL/GenBank/DDBJ databases">
        <title>Genomic insights into a novel species Rhodoferax sp.</title>
        <authorList>
            <person name="Jin L."/>
        </authorList>
    </citation>
    <scope>NUCLEOTIDE SEQUENCE [LARGE SCALE GENOMIC DNA]</scope>
    <source>
        <strain evidence="6 7">CHu59-6-5</strain>
    </source>
</reference>
<evidence type="ECO:0000256" key="3">
    <source>
        <dbReference type="ARBA" id="ARBA00023125"/>
    </source>
</evidence>
<keyword evidence="2" id="KW-0805">Transcription regulation</keyword>
<dbReference type="GO" id="GO:0003700">
    <property type="term" value="F:DNA-binding transcription factor activity"/>
    <property type="evidence" value="ECO:0007669"/>
    <property type="project" value="InterPro"/>
</dbReference>
<evidence type="ECO:0000256" key="2">
    <source>
        <dbReference type="ARBA" id="ARBA00023015"/>
    </source>
</evidence>
<comment type="similarity">
    <text evidence="1">Belongs to the LysR transcriptional regulatory family.</text>
</comment>
<evidence type="ECO:0000313" key="6">
    <source>
        <dbReference type="EMBL" id="QDL38948.1"/>
    </source>
</evidence>
<evidence type="ECO:0000259" key="5">
    <source>
        <dbReference type="PROSITE" id="PS50931"/>
    </source>
</evidence>
<keyword evidence="3" id="KW-0238">DNA-binding</keyword>
<keyword evidence="4" id="KW-0804">Transcription</keyword>
<feature type="domain" description="HTH lysR-type" evidence="5">
    <location>
        <begin position="1"/>
        <end position="59"/>
    </location>
</feature>
<evidence type="ECO:0000256" key="4">
    <source>
        <dbReference type="ARBA" id="ARBA00023163"/>
    </source>
</evidence>
<proteinExistence type="inferred from homology"/>
<dbReference type="Pfam" id="PF03466">
    <property type="entry name" value="LysR_substrate"/>
    <property type="match status" value="1"/>
</dbReference>
<dbReference type="CDD" id="cd08422">
    <property type="entry name" value="PBP2_CrgA_like"/>
    <property type="match status" value="1"/>
</dbReference>
<dbReference type="SUPFAM" id="SSF53850">
    <property type="entry name" value="Periplasmic binding protein-like II"/>
    <property type="match status" value="1"/>
</dbReference>
<dbReference type="InterPro" id="IPR058163">
    <property type="entry name" value="LysR-type_TF_proteobact-type"/>
</dbReference>
<dbReference type="PROSITE" id="PS50931">
    <property type="entry name" value="HTH_LYSR"/>
    <property type="match status" value="1"/>
</dbReference>
<gene>
    <name evidence="6" type="ORF">EUB48_17855</name>
</gene>
<dbReference type="OrthoDB" id="9080899at2"/>
<dbReference type="SUPFAM" id="SSF46785">
    <property type="entry name" value="Winged helix' DNA-binding domain"/>
    <property type="match status" value="1"/>
</dbReference>